<evidence type="ECO:0000313" key="1">
    <source>
        <dbReference type="EMBL" id="MBF7808255.1"/>
    </source>
</evidence>
<accession>A0AAE2UX94</accession>
<reference evidence="1" key="1">
    <citation type="submission" date="2020-11" db="EMBL/GenBank/DDBJ databases">
        <authorList>
            <person name="Thieme N."/>
            <person name="Liebl W."/>
            <person name="Zverlov V."/>
        </authorList>
    </citation>
    <scope>NUCLEOTIDE SEQUENCE</scope>
    <source>
        <strain evidence="1">NT08</strain>
    </source>
</reference>
<name>A0AAE2UX94_CLOBE</name>
<dbReference type="Proteomes" id="UP000631418">
    <property type="component" value="Unassembled WGS sequence"/>
</dbReference>
<evidence type="ECO:0000313" key="2">
    <source>
        <dbReference type="Proteomes" id="UP000631418"/>
    </source>
</evidence>
<organism evidence="1 2">
    <name type="scientific">Clostridium beijerinckii</name>
    <name type="common">Clostridium MP</name>
    <dbReference type="NCBI Taxonomy" id="1520"/>
    <lineage>
        <taxon>Bacteria</taxon>
        <taxon>Bacillati</taxon>
        <taxon>Bacillota</taxon>
        <taxon>Clostridia</taxon>
        <taxon>Eubacteriales</taxon>
        <taxon>Clostridiaceae</taxon>
        <taxon>Clostridium</taxon>
    </lineage>
</organism>
<dbReference type="AlphaFoldDB" id="A0AAE2UX94"/>
<proteinExistence type="predicted"/>
<dbReference type="RefSeq" id="WP_158380907.1">
    <property type="nucleotide sequence ID" value="NZ_CP073279.1"/>
</dbReference>
<protein>
    <submittedName>
        <fullName evidence="1">Uncharacterized protein</fullName>
    </submittedName>
</protein>
<comment type="caution">
    <text evidence="1">The sequence shown here is derived from an EMBL/GenBank/DDBJ whole genome shotgun (WGS) entry which is preliminary data.</text>
</comment>
<dbReference type="EMBL" id="JADOEF010000001">
    <property type="protein sequence ID" value="MBF7808255.1"/>
    <property type="molecule type" value="Genomic_DNA"/>
</dbReference>
<gene>
    <name evidence="1" type="ORF">IS491_06190</name>
</gene>
<sequence length="47" mass="5315">MDHSLLTSGMLLLACIVLKNNYVELEMNFSKNNKSFKIILQSKKSAV</sequence>